<dbReference type="GO" id="GO:0043200">
    <property type="term" value="P:response to amino acid"/>
    <property type="evidence" value="ECO:0007669"/>
    <property type="project" value="TreeGrafter"/>
</dbReference>
<dbReference type="InterPro" id="IPR011008">
    <property type="entry name" value="Dimeric_a/b-barrel"/>
</dbReference>
<evidence type="ECO:0000313" key="5">
    <source>
        <dbReference type="EMBL" id="USG99682.1"/>
    </source>
</evidence>
<organism evidence="5 6">
    <name type="scientific">Thermococcus argininiproducens</name>
    <dbReference type="NCBI Taxonomy" id="2866384"/>
    <lineage>
        <taxon>Archaea</taxon>
        <taxon>Methanobacteriati</taxon>
        <taxon>Methanobacteriota</taxon>
        <taxon>Thermococci</taxon>
        <taxon>Thermococcales</taxon>
        <taxon>Thermococcaceae</taxon>
        <taxon>Thermococcus</taxon>
    </lineage>
</organism>
<dbReference type="SMART" id="SM00344">
    <property type="entry name" value="HTH_ASNC"/>
    <property type="match status" value="1"/>
</dbReference>
<dbReference type="InterPro" id="IPR036388">
    <property type="entry name" value="WH-like_DNA-bd_sf"/>
</dbReference>
<dbReference type="PANTHER" id="PTHR30154:SF50">
    <property type="entry name" value="TRANSCRIPTIONAL REGULATOR, ASNC FAMILY"/>
    <property type="match status" value="1"/>
</dbReference>
<dbReference type="InterPro" id="IPR036390">
    <property type="entry name" value="WH_DNA-bd_sf"/>
</dbReference>
<dbReference type="GeneID" id="72778544"/>
<protein>
    <submittedName>
        <fullName evidence="5">Lrp/AsnC family transcriptional regulator</fullName>
    </submittedName>
</protein>
<accession>A0A9E7SD25</accession>
<evidence type="ECO:0000256" key="3">
    <source>
        <dbReference type="ARBA" id="ARBA00023163"/>
    </source>
</evidence>
<dbReference type="PROSITE" id="PS50956">
    <property type="entry name" value="HTH_ASNC_2"/>
    <property type="match status" value="1"/>
</dbReference>
<evidence type="ECO:0000256" key="1">
    <source>
        <dbReference type="ARBA" id="ARBA00023015"/>
    </source>
</evidence>
<keyword evidence="1" id="KW-0805">Transcription regulation</keyword>
<dbReference type="GO" id="GO:0043565">
    <property type="term" value="F:sequence-specific DNA binding"/>
    <property type="evidence" value="ECO:0007669"/>
    <property type="project" value="InterPro"/>
</dbReference>
<dbReference type="InterPro" id="IPR019887">
    <property type="entry name" value="Tscrpt_reg_AsnC/Lrp_C"/>
</dbReference>
<dbReference type="Proteomes" id="UP001056425">
    <property type="component" value="Chromosome"/>
</dbReference>
<dbReference type="EMBL" id="CP080572">
    <property type="protein sequence ID" value="USG99682.1"/>
    <property type="molecule type" value="Genomic_DNA"/>
</dbReference>
<dbReference type="PANTHER" id="PTHR30154">
    <property type="entry name" value="LEUCINE-RESPONSIVE REGULATORY PROTEIN"/>
    <property type="match status" value="1"/>
</dbReference>
<dbReference type="KEGG" id="thei:K1720_09310"/>
<dbReference type="PRINTS" id="PR00033">
    <property type="entry name" value="HTHASNC"/>
</dbReference>
<dbReference type="RefSeq" id="WP_251948877.1">
    <property type="nucleotide sequence ID" value="NZ_CP080572.1"/>
</dbReference>
<feature type="domain" description="HTH asnC-type" evidence="4">
    <location>
        <begin position="4"/>
        <end position="65"/>
    </location>
</feature>
<evidence type="ECO:0000259" key="4">
    <source>
        <dbReference type="PROSITE" id="PS50956"/>
    </source>
</evidence>
<gene>
    <name evidence="5" type="ORF">K1720_09310</name>
</gene>
<name>A0A9E7SD25_9EURY</name>
<dbReference type="Pfam" id="PF13412">
    <property type="entry name" value="HTH_24"/>
    <property type="match status" value="1"/>
</dbReference>
<dbReference type="Pfam" id="PF01037">
    <property type="entry name" value="AsnC_trans_reg"/>
    <property type="match status" value="1"/>
</dbReference>
<evidence type="ECO:0000313" key="6">
    <source>
        <dbReference type="Proteomes" id="UP001056425"/>
    </source>
</evidence>
<dbReference type="PROSITE" id="PS00519">
    <property type="entry name" value="HTH_ASNC_1"/>
    <property type="match status" value="1"/>
</dbReference>
<keyword evidence="6" id="KW-1185">Reference proteome</keyword>
<evidence type="ECO:0000256" key="2">
    <source>
        <dbReference type="ARBA" id="ARBA00023125"/>
    </source>
</evidence>
<dbReference type="SUPFAM" id="SSF54909">
    <property type="entry name" value="Dimeric alpha+beta barrel"/>
    <property type="match status" value="1"/>
</dbReference>
<proteinExistence type="predicted"/>
<dbReference type="GO" id="GO:0005829">
    <property type="term" value="C:cytosol"/>
    <property type="evidence" value="ECO:0007669"/>
    <property type="project" value="TreeGrafter"/>
</dbReference>
<keyword evidence="2" id="KW-0238">DNA-binding</keyword>
<reference evidence="5 6" key="1">
    <citation type="submission" date="2021-08" db="EMBL/GenBank/DDBJ databases">
        <title>Thermococcus onnuriiensis IOH2.</title>
        <authorList>
            <person name="Park Y.-J."/>
        </authorList>
    </citation>
    <scope>NUCLEOTIDE SEQUENCE [LARGE SCALE GENOMIC DNA]</scope>
    <source>
        <strain evidence="5 6">IOH2</strain>
    </source>
</reference>
<dbReference type="InterPro" id="IPR000485">
    <property type="entry name" value="AsnC-type_HTH_dom"/>
</dbReference>
<dbReference type="AlphaFoldDB" id="A0A9E7SD25"/>
<dbReference type="SUPFAM" id="SSF46785">
    <property type="entry name" value="Winged helix' DNA-binding domain"/>
    <property type="match status" value="1"/>
</dbReference>
<dbReference type="Gene3D" id="3.30.70.920">
    <property type="match status" value="1"/>
</dbReference>
<dbReference type="Gene3D" id="1.10.10.10">
    <property type="entry name" value="Winged helix-like DNA-binding domain superfamily/Winged helix DNA-binding domain"/>
    <property type="match status" value="1"/>
</dbReference>
<dbReference type="InterPro" id="IPR019888">
    <property type="entry name" value="Tscrpt_reg_AsnC-like"/>
</dbReference>
<dbReference type="InterPro" id="IPR019885">
    <property type="entry name" value="Tscrpt_reg_HTH_AsnC-type_CS"/>
</dbReference>
<sequence>MAGIDEIDKKLLIELRKNGRATLTELSKKLGLSVASVKNRVDKLERLGAIKGYSTLVEPTFLDEYLQALIELELLVEDPRTDLVLHEIGKLDNVLGIYKKTGEFQILIRANFKNMDELKEFLNLLSRRYLRKNLRRWRVTIVLEVLKDGGISLSKENQRKNNR</sequence>
<keyword evidence="3" id="KW-0804">Transcription</keyword>